<protein>
    <submittedName>
        <fullName evidence="4">Ankyrin repeat protein</fullName>
    </submittedName>
</protein>
<keyword evidence="1" id="KW-0677">Repeat</keyword>
<keyword evidence="2 3" id="KW-0040">ANK repeat</keyword>
<comment type="caution">
    <text evidence="4">The sequence shown here is derived from an EMBL/GenBank/DDBJ whole genome shotgun (WGS) entry which is preliminary data.</text>
</comment>
<organism evidence="4 5">
    <name type="scientific">Brevibacterium mcbrellneri ATCC 49030</name>
    <dbReference type="NCBI Taxonomy" id="585530"/>
    <lineage>
        <taxon>Bacteria</taxon>
        <taxon>Bacillati</taxon>
        <taxon>Actinomycetota</taxon>
        <taxon>Actinomycetes</taxon>
        <taxon>Micrococcales</taxon>
        <taxon>Brevibacteriaceae</taxon>
        <taxon>Brevibacterium</taxon>
    </lineage>
</organism>
<sequence length="349" mass="38749">MAYKRKTLPANFTEILEGGDLDAMKAVYDTCLLEATTGYYKRTALALVKSPPELVRWLVEQGLDIDIQDHFGYTPLAAAASDWDTPRMQSRMQLLLELGANPNPESRHLPLMIAAHSCRVEAVRLLLEYGANIHALEWPHEYTAADKAVAQSYEGYNLPSILETLSFLLDAGAHLTDEGRRFVAQFGKEHAQTARLRKENTDGTRAVDAAMAELYRLSGVPPVQLIEPHDGTSRIEVPDLPVRKQFSWLWDYLVPMGGPAETVQGEVVRIAGRIGGELFNNGGGNWDDDYRAMCDTWLDIVGTHPTAIATLRRGLLDENAIKAIEAASVQYVIDHPEPVPNSSDLPYQR</sequence>
<keyword evidence="5" id="KW-1185">Reference proteome</keyword>
<dbReference type="SMART" id="SM00248">
    <property type="entry name" value="ANK"/>
    <property type="match status" value="3"/>
</dbReference>
<feature type="repeat" description="ANK" evidence="3">
    <location>
        <begin position="106"/>
        <end position="138"/>
    </location>
</feature>
<evidence type="ECO:0000256" key="1">
    <source>
        <dbReference type="ARBA" id="ARBA00022737"/>
    </source>
</evidence>
<dbReference type="STRING" id="585530.HMPREF0183_2207"/>
<dbReference type="PANTHER" id="PTHR24189:SF50">
    <property type="entry name" value="ANKYRIN REPEAT AND SOCS BOX PROTEIN 2"/>
    <property type="match status" value="1"/>
</dbReference>
<dbReference type="EMBL" id="ADNU01000074">
    <property type="protein sequence ID" value="EFG46485.1"/>
    <property type="molecule type" value="Genomic_DNA"/>
</dbReference>
<dbReference type="OrthoDB" id="9812708at2"/>
<dbReference type="RefSeq" id="WP_005886004.1">
    <property type="nucleotide sequence ID" value="NZ_ADNU01000074.1"/>
</dbReference>
<accession>D4YQJ7</accession>
<dbReference type="InterPro" id="IPR036770">
    <property type="entry name" value="Ankyrin_rpt-contain_sf"/>
</dbReference>
<gene>
    <name evidence="4" type="ORF">HMPREF0183_2207</name>
</gene>
<reference evidence="4 5" key="1">
    <citation type="submission" date="2010-04" db="EMBL/GenBank/DDBJ databases">
        <authorList>
            <person name="Qin X."/>
            <person name="Bachman B."/>
            <person name="Battles P."/>
            <person name="Bell A."/>
            <person name="Bess C."/>
            <person name="Bickham C."/>
            <person name="Chaboub L."/>
            <person name="Chen D."/>
            <person name="Coyle M."/>
            <person name="Deiros D.R."/>
            <person name="Dinh H."/>
            <person name="Forbes L."/>
            <person name="Fowler G."/>
            <person name="Francisco L."/>
            <person name="Fu Q."/>
            <person name="Gubbala S."/>
            <person name="Hale W."/>
            <person name="Han Y."/>
            <person name="Hemphill L."/>
            <person name="Highlander S.K."/>
            <person name="Hirani K."/>
            <person name="Hogues M."/>
            <person name="Jackson L."/>
            <person name="Jakkamsetti A."/>
            <person name="Javaid M."/>
            <person name="Jiang H."/>
            <person name="Korchina V."/>
            <person name="Kovar C."/>
            <person name="Lara F."/>
            <person name="Lee S."/>
            <person name="Mata R."/>
            <person name="Mathew T."/>
            <person name="Moen C."/>
            <person name="Morales K."/>
            <person name="Munidasa M."/>
            <person name="Nazareth L."/>
            <person name="Ngo R."/>
            <person name="Nguyen L."/>
            <person name="Okwuonu G."/>
            <person name="Ongeri F."/>
            <person name="Patil S."/>
            <person name="Petrosino J."/>
            <person name="Pham C."/>
            <person name="Pham P."/>
            <person name="Pu L.-L."/>
            <person name="Puazo M."/>
            <person name="Raj R."/>
            <person name="Reid J."/>
            <person name="Rouhana J."/>
            <person name="Saada N."/>
            <person name="Shang Y."/>
            <person name="Simmons D."/>
            <person name="Thornton R."/>
            <person name="Warren J."/>
            <person name="Weissenberger G."/>
            <person name="Zhang J."/>
            <person name="Zhang L."/>
            <person name="Zhou C."/>
            <person name="Zhu D."/>
            <person name="Muzny D."/>
            <person name="Worley K."/>
            <person name="Gibbs R."/>
        </authorList>
    </citation>
    <scope>NUCLEOTIDE SEQUENCE [LARGE SCALE GENOMIC DNA]</scope>
    <source>
        <strain evidence="4 5">ATCC 49030</strain>
    </source>
</reference>
<proteinExistence type="predicted"/>
<dbReference type="PANTHER" id="PTHR24189">
    <property type="entry name" value="MYOTROPHIN"/>
    <property type="match status" value="1"/>
</dbReference>
<dbReference type="PROSITE" id="PS50297">
    <property type="entry name" value="ANK_REP_REGION"/>
    <property type="match status" value="1"/>
</dbReference>
<evidence type="ECO:0000313" key="4">
    <source>
        <dbReference type="EMBL" id="EFG46485.1"/>
    </source>
</evidence>
<evidence type="ECO:0000313" key="5">
    <source>
        <dbReference type="Proteomes" id="UP000005714"/>
    </source>
</evidence>
<dbReference type="InterPro" id="IPR002110">
    <property type="entry name" value="Ankyrin_rpt"/>
</dbReference>
<name>D4YQJ7_9MICO</name>
<dbReference type="InterPro" id="IPR050745">
    <property type="entry name" value="Multifunctional_regulatory"/>
</dbReference>
<dbReference type="Gene3D" id="1.25.40.20">
    <property type="entry name" value="Ankyrin repeat-containing domain"/>
    <property type="match status" value="1"/>
</dbReference>
<dbReference type="Pfam" id="PF12796">
    <property type="entry name" value="Ank_2"/>
    <property type="match status" value="1"/>
</dbReference>
<dbReference type="eggNOG" id="COG0666">
    <property type="taxonomic scope" value="Bacteria"/>
</dbReference>
<evidence type="ECO:0000256" key="2">
    <source>
        <dbReference type="ARBA" id="ARBA00023043"/>
    </source>
</evidence>
<evidence type="ECO:0000256" key="3">
    <source>
        <dbReference type="PROSITE-ProRule" id="PRU00023"/>
    </source>
</evidence>
<dbReference type="GO" id="GO:0005737">
    <property type="term" value="C:cytoplasm"/>
    <property type="evidence" value="ECO:0007669"/>
    <property type="project" value="TreeGrafter"/>
</dbReference>
<dbReference type="Proteomes" id="UP000005714">
    <property type="component" value="Unassembled WGS sequence"/>
</dbReference>
<dbReference type="AlphaFoldDB" id="D4YQJ7"/>
<dbReference type="SUPFAM" id="SSF48403">
    <property type="entry name" value="Ankyrin repeat"/>
    <property type="match status" value="1"/>
</dbReference>
<dbReference type="PROSITE" id="PS50088">
    <property type="entry name" value="ANK_REPEAT"/>
    <property type="match status" value="1"/>
</dbReference>